<evidence type="ECO:0000256" key="1">
    <source>
        <dbReference type="SAM" id="Coils"/>
    </source>
</evidence>
<dbReference type="EMBL" id="KQ982335">
    <property type="protein sequence ID" value="KYQ57476.1"/>
    <property type="molecule type" value="Genomic_DNA"/>
</dbReference>
<feature type="region of interest" description="Disordered" evidence="2">
    <location>
        <begin position="1"/>
        <end position="24"/>
    </location>
</feature>
<feature type="compositionally biased region" description="Basic residues" evidence="2">
    <location>
        <begin position="367"/>
        <end position="377"/>
    </location>
</feature>
<feature type="compositionally biased region" description="Basic and acidic residues" evidence="2">
    <location>
        <begin position="321"/>
        <end position="350"/>
    </location>
</feature>
<gene>
    <name evidence="3" type="ORF">ALC60_03437</name>
</gene>
<feature type="compositionally biased region" description="Polar residues" evidence="2">
    <location>
        <begin position="1217"/>
        <end position="1237"/>
    </location>
</feature>
<feature type="compositionally biased region" description="Basic residues" evidence="2">
    <location>
        <begin position="1041"/>
        <end position="1053"/>
    </location>
</feature>
<evidence type="ECO:0000313" key="3">
    <source>
        <dbReference type="EMBL" id="KYQ57476.1"/>
    </source>
</evidence>
<dbReference type="Proteomes" id="UP000075809">
    <property type="component" value="Unassembled WGS sequence"/>
</dbReference>
<feature type="compositionally biased region" description="Basic and acidic residues" evidence="2">
    <location>
        <begin position="282"/>
        <end position="311"/>
    </location>
</feature>
<proteinExistence type="predicted"/>
<feature type="region of interest" description="Disordered" evidence="2">
    <location>
        <begin position="1018"/>
        <end position="1074"/>
    </location>
</feature>
<feature type="compositionally biased region" description="Basic and acidic residues" evidence="2">
    <location>
        <begin position="9"/>
        <end position="24"/>
    </location>
</feature>
<keyword evidence="1" id="KW-0175">Coiled coil</keyword>
<feature type="compositionally biased region" description="Basic and acidic residues" evidence="2">
    <location>
        <begin position="519"/>
        <end position="541"/>
    </location>
</feature>
<organism evidence="3 4">
    <name type="scientific">Mycetomoellerius zeteki</name>
    <dbReference type="NCBI Taxonomy" id="64791"/>
    <lineage>
        <taxon>Eukaryota</taxon>
        <taxon>Metazoa</taxon>
        <taxon>Ecdysozoa</taxon>
        <taxon>Arthropoda</taxon>
        <taxon>Hexapoda</taxon>
        <taxon>Insecta</taxon>
        <taxon>Pterygota</taxon>
        <taxon>Neoptera</taxon>
        <taxon>Endopterygota</taxon>
        <taxon>Hymenoptera</taxon>
        <taxon>Apocrita</taxon>
        <taxon>Aculeata</taxon>
        <taxon>Formicoidea</taxon>
        <taxon>Formicidae</taxon>
        <taxon>Myrmicinae</taxon>
        <taxon>Mycetomoellerius</taxon>
    </lineage>
</organism>
<feature type="compositionally biased region" description="Low complexity" evidence="2">
    <location>
        <begin position="351"/>
        <end position="366"/>
    </location>
</feature>
<sequence>MQNFDDLDIEGRNPSHLSGEAKEKEEYDRKRIMRCSVTAEDGALRPVYSETEDGDIWCHICNVALFGAHKLISHNLCNRHKMKLDEWPYPVMLWSKRPDVAKTVAPVQSTAISDTLAPGEPVPPGMEDQITRTTSIQMSLDRHQSSPLVGLEYLLELVDNDSCEPSYTCVLCDKRGDPRTVMAHITSYNHRITYLNRHFPTISRAIAELPRTPNYKRGANEISVLVAKKIEEKFGRMKPQLVDKSQFEKNKMQYIKRVYQDVHFKFVNNKIFKIIDFHQDSPDKKIDDKNKKEEKKKEKVEPKKLESKGEVSKSGFKMRIVNKDKMNLRKSSPKPEEDPKNSPKPSDDIKSLSSLSSISSSPSPSRSRSRSPNRNKRNSVEGNTGKYRSNMRQSRERTRGRSRSRSRSRSLQPLRERDKWDKYREQIRRAEETLDRALKFHEKNPEKHPSYPDEWKKFWNRRYKELQAEGNDPSKHDFKPEWIEFWNKRMREIHTEQLQQRKEEIKKRLELPEDKPPEKWIPLRRERDRERDREKERERSPTKRSKHAIESDDEVEYVGTKMVVKPDYYERHEARERDYAYPMYPRGRGYGHYPSRIRQIYYATPYPLKDDSATQSPIAEEILTEDLEVVGLLRLLTALEGQLGSLGPKIVSLLSKALAAEKAKPNSAEELLYDEEVSVLFETVKEKLKGQLFAGMVEKMAITATKTAIQNIAKLLHKASESKKKLEEKKKKEREILEASKSITSYMNRTTYSRPVEIAAPTIKSEPVSVPGVGTVDKVAIAQQIAAALVAQGRSNVSQEELETLINAVVGMAEASKHSDKPVTTADFVKGLTNSSTTAPPVTEPAKTATISVESTQSQVSKTESDNLSDIDLKTKLQKFKDLSTEEQHSLINSLKKLEASDPTRVEKLRHFVNLGMTSSPKSSSIIGNIKSPSLEIEASIGKGKKSTSPFSSRKLNQNPTDDEDKWKPKLDMFANDEDEEQQTKKDSDDKTKIKTIDLSDDDDDYTYEDIYKAASKNVSENEKAKKSRTFSPKSWSRSQSRSRSRSRSRLRSRSNSPIPRSKEPTKTNDPNAILNETKRLIANIMCDLPNKYVPKSLSLGEKKIESIISSSEPAPPGAMPFYNQNFLSNNNQSRSQEQPMTYPNLSNQQFSNYPPQPQMFSNNPGYMDNSYNYQGYGNPINPVNPINQGQFGGPPNQYPQQTYGSYGAPQAAPPSNYVQQPPSQQYDPYMQQQRFY</sequence>
<dbReference type="AlphaFoldDB" id="A0A151XAS1"/>
<reference evidence="3 4" key="1">
    <citation type="submission" date="2015-09" db="EMBL/GenBank/DDBJ databases">
        <title>Trachymyrmex zeteki WGS genome.</title>
        <authorList>
            <person name="Nygaard S."/>
            <person name="Hu H."/>
            <person name="Boomsma J."/>
            <person name="Zhang G."/>
        </authorList>
    </citation>
    <scope>NUCLEOTIDE SEQUENCE [LARGE SCALE GENOMIC DNA]</scope>
    <source>
        <strain evidence="3">Tzet28-1</strain>
        <tissue evidence="3">Whole body</tissue>
    </source>
</reference>
<accession>A0A151XAS1</accession>
<feature type="region of interest" description="Disordered" evidence="2">
    <location>
        <begin position="1181"/>
        <end position="1237"/>
    </location>
</feature>
<name>A0A151XAS1_9HYME</name>
<feature type="region of interest" description="Disordered" evidence="2">
    <location>
        <begin position="941"/>
        <end position="969"/>
    </location>
</feature>
<protein>
    <submittedName>
        <fullName evidence="3">Uncharacterized protein</fullName>
    </submittedName>
</protein>
<evidence type="ECO:0000313" key="4">
    <source>
        <dbReference type="Proteomes" id="UP000075809"/>
    </source>
</evidence>
<feature type="compositionally biased region" description="Polar residues" evidence="2">
    <location>
        <begin position="947"/>
        <end position="960"/>
    </location>
</feature>
<evidence type="ECO:0000256" key="2">
    <source>
        <dbReference type="SAM" id="MobiDB-lite"/>
    </source>
</evidence>
<feature type="compositionally biased region" description="Basic and acidic residues" evidence="2">
    <location>
        <begin position="414"/>
        <end position="424"/>
    </location>
</feature>
<feature type="region of interest" description="Disordered" evidence="2">
    <location>
        <begin position="282"/>
        <end position="424"/>
    </location>
</feature>
<dbReference type="STRING" id="64791.A0A151XAS1"/>
<feature type="compositionally biased region" description="Polar residues" evidence="2">
    <location>
        <begin position="380"/>
        <end position="391"/>
    </location>
</feature>
<keyword evidence="4" id="KW-1185">Reference proteome</keyword>
<feature type="coiled-coil region" evidence="1">
    <location>
        <begin position="709"/>
        <end position="743"/>
    </location>
</feature>
<feature type="region of interest" description="Disordered" evidence="2">
    <location>
        <begin position="519"/>
        <end position="551"/>
    </location>
</feature>